<name>A0A2R6NNI4_9APHY</name>
<keyword evidence="2" id="KW-1185">Reference proteome</keyword>
<dbReference type="Proteomes" id="UP000186601">
    <property type="component" value="Unassembled WGS sequence"/>
</dbReference>
<proteinExistence type="predicted"/>
<comment type="caution">
    <text evidence="1">The sequence shown here is derived from an EMBL/GenBank/DDBJ whole genome shotgun (WGS) entry which is preliminary data.</text>
</comment>
<dbReference type="SUPFAM" id="SSF52047">
    <property type="entry name" value="RNI-like"/>
    <property type="match status" value="1"/>
</dbReference>
<dbReference type="Gene3D" id="3.80.10.10">
    <property type="entry name" value="Ribonuclease Inhibitor"/>
    <property type="match status" value="1"/>
</dbReference>
<dbReference type="EMBL" id="MLYV02001053">
    <property type="protein sequence ID" value="PSR73868.1"/>
    <property type="molecule type" value="Genomic_DNA"/>
</dbReference>
<sequence>MSFCLKRNVPTNADDEYANKRQKVASGTSHPVISTTSGLLALPVELFENICDELLIGLRPITREDTIFSSEYLKGAEFTSSASLLRPLVQTCRALRAAYLARYYEHIEVCICRHSGVHWYQELSRRLQKISEGLIGFPALAKHVRKITVSLTSCDADTVFPLFARCLSQLPNLHTLRILFTPSKMTTPLRDAFSQYKYPQIRTIILPSCAHAILRSCPEVRDVTCNSNKGSTLLSTIFKDCPHVEVIDGVDWTEKMQERLLKVIPNLRALHLRAGDKINAFQGLKQISHISISFKMEMGNRSKDITRNIDALEESSRSLLDQAKVVLENSSVEQGKFVRLIYMVPDPDKGTYYRPAWKAVRMKRIDV</sequence>
<gene>
    <name evidence="1" type="ORF">PHLCEN_2v10315</name>
</gene>
<protein>
    <recommendedName>
        <fullName evidence="3">F-box domain-containing protein</fullName>
    </recommendedName>
</protein>
<organism evidence="1 2">
    <name type="scientific">Hermanssonia centrifuga</name>
    <dbReference type="NCBI Taxonomy" id="98765"/>
    <lineage>
        <taxon>Eukaryota</taxon>
        <taxon>Fungi</taxon>
        <taxon>Dikarya</taxon>
        <taxon>Basidiomycota</taxon>
        <taxon>Agaricomycotina</taxon>
        <taxon>Agaricomycetes</taxon>
        <taxon>Polyporales</taxon>
        <taxon>Meruliaceae</taxon>
        <taxon>Hermanssonia</taxon>
    </lineage>
</organism>
<evidence type="ECO:0000313" key="1">
    <source>
        <dbReference type="EMBL" id="PSR73868.1"/>
    </source>
</evidence>
<evidence type="ECO:0008006" key="3">
    <source>
        <dbReference type="Google" id="ProtNLM"/>
    </source>
</evidence>
<dbReference type="OrthoDB" id="2797351at2759"/>
<dbReference type="AlphaFoldDB" id="A0A2R6NNI4"/>
<reference evidence="1 2" key="1">
    <citation type="submission" date="2018-02" db="EMBL/GenBank/DDBJ databases">
        <title>Genome sequence of the basidiomycete white-rot fungus Phlebia centrifuga.</title>
        <authorList>
            <person name="Granchi Z."/>
            <person name="Peng M."/>
            <person name="de Vries R.P."/>
            <person name="Hilden K."/>
            <person name="Makela M.R."/>
            <person name="Grigoriev I."/>
            <person name="Riley R."/>
        </authorList>
    </citation>
    <scope>NUCLEOTIDE SEQUENCE [LARGE SCALE GENOMIC DNA]</scope>
    <source>
        <strain evidence="1 2">FBCC195</strain>
    </source>
</reference>
<accession>A0A2R6NNI4</accession>
<dbReference type="InterPro" id="IPR032675">
    <property type="entry name" value="LRR_dom_sf"/>
</dbReference>
<evidence type="ECO:0000313" key="2">
    <source>
        <dbReference type="Proteomes" id="UP000186601"/>
    </source>
</evidence>